<sequence length="1175" mass="132167">MSKVFSITKKLSVKAGLNSGNLNKDIQSDPQTLQNTIPIASNKAEPLSSKPFRNNGNVRTEESSLYASPILPRTPTMSTFGSSTSLRSPNPSTRGPSSSPPSKLIKQLLKKYKKLEISLTRFNSKSNSRTKTNILRLTLLPFLRHSNEFNDLSKYTDSNICGSLNNVLLTVLIKWWEALLCGLLDKVPPSTATSSLSCSPNSQQSSEPSMKTKLPNIPESQHHFMPAPHSQVGSSDRNAYLEGISRIIARREWFALHKKLDKDLIHQFEYLLETTLDCCVYKLQNYKQVPLSLLSFIGKVFAYLFFHIPEVAKALMFLLGTKLSQLDGVKKCFLKEEDEEVHDDEESCQSKSDMMKKIFTEAFPPHLHEFIDFKGNRANTQLTRGQSTLINAVPPPKHPVRGIKDPNGIWVKRWNSYDSDIFCSFLRHYLSIVEDLIGKENSLGYQTLVRYCPGLSIVTAHILQNIKNVVYNRPMLSSPMIPANISMDPSGTTKASPLPPTPTRGSNGNASQNGATANENQGNNKYSSLIKIFNVLRDSLYHSNTVLREFIHIIDGILISEAKSISVYDVNKASPVFNLVYEFANHIDGNPFGYDLNWTFWLDCNYRMLNCTDHIQLMLKSLSFIFNSWDLIPVGFNFSPVPNINEPYDNNDDSYPWILFAEYGDKLNFSRWLICQETFEKFFIHWHPIVRSYYIRFLVWRLIGVNNLENTVQIDLISELNSVLTTGFNVLVEHLECFALTGASYSSLSALDFKVDSPLANRRLSVMAIRDEFLDLECFHDLRKTHPFEIFDEAVYTCLALTVNPLVNVNNSLNSVEASAGSLISKNERSNGLVSSLGKFLKGLTVKDEEELSRSSQDYLSQHPPSSSTNSSGTRSTSLGSMGIDSKFGSFSTLILRSPSPSLFSFNLDPTSLSLFSSEDDDESDMDKVSSSLDEIFAYGEEESYGVTCGDSVHSTPKSSQSRRDTTPASRAYSSRKTIFKSPPDVIRPIYKIDIVIDHDSFNDKLRIVNNSVRGGYPWVISLRNQCELPPEPTIPNMSIFITNDPFNKFLIQEEYMIFSNQPDDDQNCQKKKAFESKLNMNVINNLGKSLFEYHKVVEEFKFFLSKRVEFDHLNSLPTFASNSATNRDVDSGVPSSGNGFQGFADGSSLDEATYLRRIMPNLCIDTEMGFANAG</sequence>
<name>A0A9P8AKK5_9ASCO</name>
<reference evidence="2" key="1">
    <citation type="submission" date="2021-03" db="EMBL/GenBank/DDBJ databases">
        <authorList>
            <person name="Palmer J.M."/>
        </authorList>
    </citation>
    <scope>NUCLEOTIDE SEQUENCE</scope>
    <source>
        <strain evidence="2">ARV_011</strain>
    </source>
</reference>
<organism evidence="2 3">
    <name type="scientific">Scheffersomyces spartinae</name>
    <dbReference type="NCBI Taxonomy" id="45513"/>
    <lineage>
        <taxon>Eukaryota</taxon>
        <taxon>Fungi</taxon>
        <taxon>Dikarya</taxon>
        <taxon>Ascomycota</taxon>
        <taxon>Saccharomycotina</taxon>
        <taxon>Pichiomycetes</taxon>
        <taxon>Debaryomycetaceae</taxon>
        <taxon>Scheffersomyces</taxon>
    </lineage>
</organism>
<accession>A0A9P8AKK5</accession>
<feature type="region of interest" description="Disordered" evidence="1">
    <location>
        <begin position="43"/>
        <end position="103"/>
    </location>
</feature>
<feature type="compositionally biased region" description="Polar residues" evidence="1">
    <location>
        <begin position="51"/>
        <end position="66"/>
    </location>
</feature>
<dbReference type="InterPro" id="IPR013887">
    <property type="entry name" value="UPF0592"/>
</dbReference>
<feature type="compositionally biased region" description="Low complexity" evidence="1">
    <location>
        <begin position="194"/>
        <end position="209"/>
    </location>
</feature>
<feature type="region of interest" description="Disordered" evidence="1">
    <location>
        <begin position="948"/>
        <end position="975"/>
    </location>
</feature>
<evidence type="ECO:0000313" key="2">
    <source>
        <dbReference type="EMBL" id="KAG7195227.1"/>
    </source>
</evidence>
<feature type="compositionally biased region" description="Low complexity" evidence="1">
    <location>
        <begin position="866"/>
        <end position="878"/>
    </location>
</feature>
<dbReference type="OrthoDB" id="296767at2759"/>
<evidence type="ECO:0000256" key="1">
    <source>
        <dbReference type="SAM" id="MobiDB-lite"/>
    </source>
</evidence>
<protein>
    <submittedName>
        <fullName evidence="2">Uncharacterized protein</fullName>
    </submittedName>
</protein>
<dbReference type="AlphaFoldDB" id="A0A9P8AKK5"/>
<feature type="compositionally biased region" description="Polar residues" evidence="1">
    <location>
        <begin position="75"/>
        <end position="87"/>
    </location>
</feature>
<keyword evidence="3" id="KW-1185">Reference proteome</keyword>
<dbReference type="Proteomes" id="UP000790833">
    <property type="component" value="Unassembled WGS sequence"/>
</dbReference>
<dbReference type="GeneID" id="66117127"/>
<dbReference type="PANTHER" id="PTHR37988:SF1">
    <property type="entry name" value="UPF0592 MEMBRANE PROTEIN C7D4.03C"/>
    <property type="match status" value="1"/>
</dbReference>
<dbReference type="EMBL" id="JAHMUF010000004">
    <property type="protein sequence ID" value="KAG7195227.1"/>
    <property type="molecule type" value="Genomic_DNA"/>
</dbReference>
<feature type="compositionally biased region" description="Polar residues" evidence="1">
    <location>
        <begin position="854"/>
        <end position="865"/>
    </location>
</feature>
<dbReference type="Pfam" id="PF08578">
    <property type="entry name" value="DUF1765"/>
    <property type="match status" value="1"/>
</dbReference>
<feature type="region of interest" description="Disordered" evidence="1">
    <location>
        <begin position="853"/>
        <end position="878"/>
    </location>
</feature>
<feature type="region of interest" description="Disordered" evidence="1">
    <location>
        <begin position="488"/>
        <end position="522"/>
    </location>
</feature>
<proteinExistence type="predicted"/>
<dbReference type="PANTHER" id="PTHR37988">
    <property type="entry name" value="UPF0592 MEMBRANE PROTEIN C7D4.03C"/>
    <property type="match status" value="1"/>
</dbReference>
<comment type="caution">
    <text evidence="2">The sequence shown here is derived from an EMBL/GenBank/DDBJ whole genome shotgun (WGS) entry which is preliminary data.</text>
</comment>
<evidence type="ECO:0000313" key="3">
    <source>
        <dbReference type="Proteomes" id="UP000790833"/>
    </source>
</evidence>
<gene>
    <name evidence="2" type="ORF">KQ657_003753</name>
</gene>
<feature type="compositionally biased region" description="Low complexity" evidence="1">
    <location>
        <begin position="88"/>
        <end position="103"/>
    </location>
</feature>
<dbReference type="RefSeq" id="XP_043050774.1">
    <property type="nucleotide sequence ID" value="XM_043194450.1"/>
</dbReference>
<feature type="compositionally biased region" description="Polar residues" evidence="1">
    <location>
        <begin position="503"/>
        <end position="522"/>
    </location>
</feature>
<feature type="region of interest" description="Disordered" evidence="1">
    <location>
        <begin position="192"/>
        <end position="218"/>
    </location>
</feature>